<dbReference type="EMBL" id="AACS02000003">
    <property type="protein sequence ID" value="EFI28237.1"/>
    <property type="molecule type" value="Genomic_DNA"/>
</dbReference>
<organism evidence="1 2">
    <name type="scientific">Coprinopsis cinerea (strain Okayama-7 / 130 / ATCC MYA-4618 / FGSC 9003)</name>
    <name type="common">Inky cap fungus</name>
    <name type="synonym">Hormographiella aspergillata</name>
    <dbReference type="NCBI Taxonomy" id="240176"/>
    <lineage>
        <taxon>Eukaryota</taxon>
        <taxon>Fungi</taxon>
        <taxon>Dikarya</taxon>
        <taxon>Basidiomycota</taxon>
        <taxon>Agaricomycotina</taxon>
        <taxon>Agaricomycetes</taxon>
        <taxon>Agaricomycetidae</taxon>
        <taxon>Agaricales</taxon>
        <taxon>Agaricineae</taxon>
        <taxon>Psathyrellaceae</taxon>
        <taxon>Coprinopsis</taxon>
    </lineage>
</organism>
<sequence>MIGLVLFCSCHGDRRVVALSLQMNQFPKMHRCLEISEIQAKICADLGNEGKKDALARLARIGRVFHESAIRQLWKEIPGLHVITNLLPGCFLERDEELILAHNPPISEHLPRLKKYTDLVKVVDYPTRYYLNKGPKPFHWTALHLLSAGNIIPLPLFRNAREITLPFLLDSRRTTIFYPAFLLSPTVESITILTDEVIDTDIWWGDVLESQPEDAHCKSLINHLAPLASNISRFAIRGTETVWERHTPMVCLSGILPLFSNTLRSLDITHLSMDAEGIASLSRLGGLEDLKLLIQAGTQWPNSRTINFEALTSLDVVIKDAVVDPCQTFFHSMRAPRLQYLSLAFALDGEEVDLGAVFLNLSCAVDSSSLTSITVKVAEINVNYLQDDDMDATAFAVASSTLKPLSIFKNLTTFELDPCRLLPSFTDSDLLELTSSWPNLERLQMQEETTRFKLSETAVTLRGVQEALGHCPKLSFLSIPCDASEIPNNSTLKPHPSLAHWNFNHSPLGCGRHLVKWVLANYPGVKEICNFEQARKELARMCLPSGGRSWEKLEQAADDFLVALAQWNGVLPALAEFRSSTSNTCDSSMGSLI</sequence>
<evidence type="ECO:0008006" key="3">
    <source>
        <dbReference type="Google" id="ProtNLM"/>
    </source>
</evidence>
<dbReference type="OrthoDB" id="3543113at2759"/>
<dbReference type="RefSeq" id="XP_002911731.1">
    <property type="nucleotide sequence ID" value="XM_002911685.1"/>
</dbReference>
<dbReference type="SUPFAM" id="SSF52047">
    <property type="entry name" value="RNI-like"/>
    <property type="match status" value="1"/>
</dbReference>
<dbReference type="OMA" id="LEMWPES"/>
<evidence type="ECO:0000313" key="1">
    <source>
        <dbReference type="EMBL" id="EFI28237.1"/>
    </source>
</evidence>
<comment type="caution">
    <text evidence="1">The sequence shown here is derived from an EMBL/GenBank/DDBJ whole genome shotgun (WGS) entry which is preliminary data.</text>
</comment>
<dbReference type="Gene3D" id="3.80.10.10">
    <property type="entry name" value="Ribonuclease Inhibitor"/>
    <property type="match status" value="1"/>
</dbReference>
<protein>
    <recommendedName>
        <fullName evidence="3">F-box domain-containing protein</fullName>
    </recommendedName>
</protein>
<name>D6RLF3_COPC7</name>
<dbReference type="InterPro" id="IPR032675">
    <property type="entry name" value="LRR_dom_sf"/>
</dbReference>
<dbReference type="InParanoid" id="D6RLF3"/>
<keyword evidence="2" id="KW-1185">Reference proteome</keyword>
<dbReference type="HOGENOM" id="CLU_031718_0_0_1"/>
<dbReference type="GeneID" id="9379371"/>
<dbReference type="KEGG" id="cci:CC1G_14262"/>
<accession>D6RLF3</accession>
<evidence type="ECO:0000313" key="2">
    <source>
        <dbReference type="Proteomes" id="UP000001861"/>
    </source>
</evidence>
<proteinExistence type="predicted"/>
<gene>
    <name evidence="1" type="ORF">CC1G_14262</name>
</gene>
<dbReference type="Proteomes" id="UP000001861">
    <property type="component" value="Unassembled WGS sequence"/>
</dbReference>
<dbReference type="VEuPathDB" id="FungiDB:CC1G_14262"/>
<reference evidence="1 2" key="1">
    <citation type="journal article" date="2010" name="Proc. Natl. Acad. Sci. U.S.A.">
        <title>Insights into evolution of multicellular fungi from the assembled chromosomes of the mushroom Coprinopsis cinerea (Coprinus cinereus).</title>
        <authorList>
            <person name="Stajich J.E."/>
            <person name="Wilke S.K."/>
            <person name="Ahren D."/>
            <person name="Au C.H."/>
            <person name="Birren B.W."/>
            <person name="Borodovsky M."/>
            <person name="Burns C."/>
            <person name="Canback B."/>
            <person name="Casselton L.A."/>
            <person name="Cheng C.K."/>
            <person name="Deng J."/>
            <person name="Dietrich F.S."/>
            <person name="Fargo D.C."/>
            <person name="Farman M.L."/>
            <person name="Gathman A.C."/>
            <person name="Goldberg J."/>
            <person name="Guigo R."/>
            <person name="Hoegger P.J."/>
            <person name="Hooker J.B."/>
            <person name="Huggins A."/>
            <person name="James T.Y."/>
            <person name="Kamada T."/>
            <person name="Kilaru S."/>
            <person name="Kodira C."/>
            <person name="Kues U."/>
            <person name="Kupfer D."/>
            <person name="Kwan H.S."/>
            <person name="Lomsadze A."/>
            <person name="Li W."/>
            <person name="Lilly W.W."/>
            <person name="Ma L.J."/>
            <person name="Mackey A.J."/>
            <person name="Manning G."/>
            <person name="Martin F."/>
            <person name="Muraguchi H."/>
            <person name="Natvig D.O."/>
            <person name="Palmerini H."/>
            <person name="Ramesh M.A."/>
            <person name="Rehmeyer C.J."/>
            <person name="Roe B.A."/>
            <person name="Shenoy N."/>
            <person name="Stanke M."/>
            <person name="Ter-Hovhannisyan V."/>
            <person name="Tunlid A."/>
            <person name="Velagapudi R."/>
            <person name="Vision T.J."/>
            <person name="Zeng Q."/>
            <person name="Zolan M.E."/>
            <person name="Pukkila P.J."/>
        </authorList>
    </citation>
    <scope>NUCLEOTIDE SEQUENCE [LARGE SCALE GENOMIC DNA]</scope>
    <source>
        <strain evidence="2">Okayama-7 / 130 / ATCC MYA-4618 / FGSC 9003</strain>
    </source>
</reference>
<dbReference type="AlphaFoldDB" id="D6RLF3"/>